<dbReference type="Proteomes" id="UP000503540">
    <property type="component" value="Chromosome"/>
</dbReference>
<accession>A0A6G9YBS4</accession>
<gene>
    <name evidence="1" type="ORF">F5544_13650</name>
</gene>
<evidence type="ECO:0000313" key="2">
    <source>
        <dbReference type="Proteomes" id="UP000503540"/>
    </source>
</evidence>
<dbReference type="KEGG" id="nah:F5544_13650"/>
<sequence>MSYVYQRRFGSESYNEETGDLEYDSWYSVGFYAPDGQWISESSHDDSERAAERVRWLNGGQVTEQQVTRQHQQMQQ</sequence>
<dbReference type="RefSeq" id="WP_167471228.1">
    <property type="nucleotide sequence ID" value="NZ_CP046172.1"/>
</dbReference>
<reference evidence="1 2" key="1">
    <citation type="journal article" date="2019" name="ACS Chem. Biol.">
        <title>Identification and Mobilization of a Cryptic Antibiotic Biosynthesis Gene Locus from a Human-Pathogenic Nocardia Isolate.</title>
        <authorList>
            <person name="Herisse M."/>
            <person name="Ishida K."/>
            <person name="Porter J.L."/>
            <person name="Howden B."/>
            <person name="Hertweck C."/>
            <person name="Stinear T.P."/>
            <person name="Pidot S.J."/>
        </authorList>
    </citation>
    <scope>NUCLEOTIDE SEQUENCE [LARGE SCALE GENOMIC DNA]</scope>
    <source>
        <strain evidence="1 2">AUSMDU00012717</strain>
    </source>
</reference>
<organism evidence="1 2">
    <name type="scientific">Nocardia arthritidis</name>
    <dbReference type="NCBI Taxonomy" id="228602"/>
    <lineage>
        <taxon>Bacteria</taxon>
        <taxon>Bacillati</taxon>
        <taxon>Actinomycetota</taxon>
        <taxon>Actinomycetes</taxon>
        <taxon>Mycobacteriales</taxon>
        <taxon>Nocardiaceae</taxon>
        <taxon>Nocardia</taxon>
    </lineage>
</organism>
<keyword evidence="2" id="KW-1185">Reference proteome</keyword>
<name>A0A6G9YBS4_9NOCA</name>
<protein>
    <submittedName>
        <fullName evidence="1">Uncharacterized protein</fullName>
    </submittedName>
</protein>
<proteinExistence type="predicted"/>
<evidence type="ECO:0000313" key="1">
    <source>
        <dbReference type="EMBL" id="QIS10618.1"/>
    </source>
</evidence>
<dbReference type="AlphaFoldDB" id="A0A6G9YBS4"/>
<dbReference type="EMBL" id="CP046172">
    <property type="protein sequence ID" value="QIS10618.1"/>
    <property type="molecule type" value="Genomic_DNA"/>
</dbReference>